<dbReference type="EMBL" id="BARS01034699">
    <property type="protein sequence ID" value="GAG25231.1"/>
    <property type="molecule type" value="Genomic_DNA"/>
</dbReference>
<name>X0XJS4_9ZZZZ</name>
<comment type="caution">
    <text evidence="1">The sequence shown here is derived from an EMBL/GenBank/DDBJ whole genome shotgun (WGS) entry which is preliminary data.</text>
</comment>
<organism evidence="1">
    <name type="scientific">marine sediment metagenome</name>
    <dbReference type="NCBI Taxonomy" id="412755"/>
    <lineage>
        <taxon>unclassified sequences</taxon>
        <taxon>metagenomes</taxon>
        <taxon>ecological metagenomes</taxon>
    </lineage>
</organism>
<reference evidence="1" key="1">
    <citation type="journal article" date="2014" name="Front. Microbiol.">
        <title>High frequency of phylogenetically diverse reductive dehalogenase-homologous genes in deep subseafloor sedimentary metagenomes.</title>
        <authorList>
            <person name="Kawai M."/>
            <person name="Futagami T."/>
            <person name="Toyoda A."/>
            <person name="Takaki Y."/>
            <person name="Nishi S."/>
            <person name="Hori S."/>
            <person name="Arai W."/>
            <person name="Tsubouchi T."/>
            <person name="Morono Y."/>
            <person name="Uchiyama I."/>
            <person name="Ito T."/>
            <person name="Fujiyama A."/>
            <person name="Inagaki F."/>
            <person name="Takami H."/>
        </authorList>
    </citation>
    <scope>NUCLEOTIDE SEQUENCE</scope>
    <source>
        <strain evidence="1">Expedition CK06-06</strain>
    </source>
</reference>
<dbReference type="AlphaFoldDB" id="X0XJS4"/>
<protein>
    <submittedName>
        <fullName evidence="1">Uncharacterized protein</fullName>
    </submittedName>
</protein>
<sequence length="48" mass="5530">AEVDGTYDEAVDQMREDTQKHGWQIIADTSRSPGVSMSWLGLQQRCFW</sequence>
<feature type="non-terminal residue" evidence="1">
    <location>
        <position position="1"/>
    </location>
</feature>
<proteinExistence type="predicted"/>
<accession>X0XJS4</accession>
<evidence type="ECO:0000313" key="1">
    <source>
        <dbReference type="EMBL" id="GAG25231.1"/>
    </source>
</evidence>
<gene>
    <name evidence="1" type="ORF">S01H1_53578</name>
</gene>